<name>A0ABV2L1I2_9HYPH</name>
<comment type="caution">
    <text evidence="2">The sequence shown here is derived from an EMBL/GenBank/DDBJ whole genome shotgun (WGS) entry which is preliminary data.</text>
</comment>
<evidence type="ECO:0000313" key="3">
    <source>
        <dbReference type="Proteomes" id="UP001549145"/>
    </source>
</evidence>
<gene>
    <name evidence="2" type="ORF">ABID43_001222</name>
</gene>
<keyword evidence="1" id="KW-0472">Membrane</keyword>
<protein>
    <recommendedName>
        <fullName evidence="4">DUF1328 domain-containing protein</fullName>
    </recommendedName>
</protein>
<evidence type="ECO:0008006" key="4">
    <source>
        <dbReference type="Google" id="ProtNLM"/>
    </source>
</evidence>
<accession>A0ABV2L1I2</accession>
<keyword evidence="1" id="KW-0812">Transmembrane</keyword>
<dbReference type="RefSeq" id="WP_238276883.1">
    <property type="nucleotide sequence ID" value="NZ_BPQL01000019.1"/>
</dbReference>
<keyword evidence="3" id="KW-1185">Reference proteome</keyword>
<dbReference type="EMBL" id="JBEPMM010000002">
    <property type="protein sequence ID" value="MET3691697.1"/>
    <property type="molecule type" value="Genomic_DNA"/>
</dbReference>
<evidence type="ECO:0000256" key="1">
    <source>
        <dbReference type="SAM" id="Phobius"/>
    </source>
</evidence>
<sequence>MGWLVSLIFAGLAVIGFAGAFATGSGRALAFGLADCAIGLVAFCIWAWSL</sequence>
<evidence type="ECO:0000313" key="2">
    <source>
        <dbReference type="EMBL" id="MET3691697.1"/>
    </source>
</evidence>
<feature type="transmembrane region" description="Helical" evidence="1">
    <location>
        <begin position="30"/>
        <end position="48"/>
    </location>
</feature>
<reference evidence="2 3" key="1">
    <citation type="submission" date="2024-06" db="EMBL/GenBank/DDBJ databases">
        <title>Genomic Encyclopedia of Type Strains, Phase IV (KMG-IV): sequencing the most valuable type-strain genomes for metagenomic binning, comparative biology and taxonomic classification.</title>
        <authorList>
            <person name="Goeker M."/>
        </authorList>
    </citation>
    <scope>NUCLEOTIDE SEQUENCE [LARGE SCALE GENOMIC DNA]</scope>
    <source>
        <strain evidence="2 3">DSM 21331</strain>
    </source>
</reference>
<organism evidence="2 3">
    <name type="scientific">Methylobacterium goesingense</name>
    <dbReference type="NCBI Taxonomy" id="243690"/>
    <lineage>
        <taxon>Bacteria</taxon>
        <taxon>Pseudomonadati</taxon>
        <taxon>Pseudomonadota</taxon>
        <taxon>Alphaproteobacteria</taxon>
        <taxon>Hyphomicrobiales</taxon>
        <taxon>Methylobacteriaceae</taxon>
        <taxon>Methylobacterium</taxon>
    </lineage>
</organism>
<proteinExistence type="predicted"/>
<keyword evidence="1" id="KW-1133">Transmembrane helix</keyword>
<dbReference type="Proteomes" id="UP001549145">
    <property type="component" value="Unassembled WGS sequence"/>
</dbReference>